<dbReference type="GO" id="GO:0030246">
    <property type="term" value="F:carbohydrate binding"/>
    <property type="evidence" value="ECO:0007669"/>
    <property type="project" value="InterPro"/>
</dbReference>
<keyword evidence="6" id="KW-1185">Reference proteome</keyword>
<dbReference type="PANTHER" id="PTHR37469">
    <property type="entry name" value="CELLOBIONIC ACID PHOSPHORYLASE-RELATED"/>
    <property type="match status" value="1"/>
</dbReference>
<dbReference type="CDD" id="cd11754">
    <property type="entry name" value="GH94N_CBP_like"/>
    <property type="match status" value="1"/>
</dbReference>
<dbReference type="SUPFAM" id="SSF48208">
    <property type="entry name" value="Six-hairpin glycosidases"/>
    <property type="match status" value="1"/>
</dbReference>
<dbReference type="SUPFAM" id="SSF74650">
    <property type="entry name" value="Galactose mutarotase-like"/>
    <property type="match status" value="1"/>
</dbReference>
<dbReference type="EMBL" id="VUNI01000005">
    <property type="protein sequence ID" value="MST74355.1"/>
    <property type="molecule type" value="Genomic_DNA"/>
</dbReference>
<evidence type="ECO:0000259" key="3">
    <source>
        <dbReference type="Pfam" id="PF06165"/>
    </source>
</evidence>
<dbReference type="Gene3D" id="2.70.98.40">
    <property type="entry name" value="Glycoside hydrolase, family 65, N-terminal domain"/>
    <property type="match status" value="1"/>
</dbReference>
<gene>
    <name evidence="5" type="ORF">FYJ75_04805</name>
</gene>
<dbReference type="InterPro" id="IPR033432">
    <property type="entry name" value="GH94_catalytic"/>
</dbReference>
<protein>
    <submittedName>
        <fullName evidence="5">Glycosyl transferase</fullName>
    </submittedName>
</protein>
<evidence type="ECO:0000256" key="1">
    <source>
        <dbReference type="ARBA" id="ARBA00022676"/>
    </source>
</evidence>
<dbReference type="Pfam" id="PF17167">
    <property type="entry name" value="Glyco_hydro_94"/>
    <property type="match status" value="1"/>
</dbReference>
<dbReference type="GO" id="GO:0005975">
    <property type="term" value="P:carbohydrate metabolic process"/>
    <property type="evidence" value="ECO:0007669"/>
    <property type="project" value="InterPro"/>
</dbReference>
<dbReference type="Proteomes" id="UP000474024">
    <property type="component" value="Unassembled WGS sequence"/>
</dbReference>
<keyword evidence="2 5" id="KW-0808">Transferase</keyword>
<reference evidence="5 6" key="1">
    <citation type="submission" date="2019-08" db="EMBL/GenBank/DDBJ databases">
        <title>In-depth cultivation of the pig gut microbiome towards novel bacterial diversity and tailored functional studies.</title>
        <authorList>
            <person name="Wylensek D."/>
            <person name="Hitch T.C.A."/>
            <person name="Clavel T."/>
        </authorList>
    </citation>
    <scope>NUCLEOTIDE SEQUENCE [LARGE SCALE GENOMIC DNA]</scope>
    <source>
        <strain evidence="5 6">MUC/MUC-530-WT-4D</strain>
    </source>
</reference>
<dbReference type="InterPro" id="IPR011013">
    <property type="entry name" value="Gal_mutarotase_sf_dom"/>
</dbReference>
<dbReference type="Pfam" id="PF06165">
    <property type="entry name" value="GH94_b-supersand"/>
    <property type="match status" value="1"/>
</dbReference>
<dbReference type="InterPro" id="IPR010383">
    <property type="entry name" value="Glyco_hydrolase_94_b-supersand"/>
</dbReference>
<feature type="domain" description="Glycosyl hydrolase 94 catalytic" evidence="4">
    <location>
        <begin position="312"/>
        <end position="739"/>
    </location>
</feature>
<name>A0A6L5YPS1_9FIRM</name>
<dbReference type="PANTHER" id="PTHR37469:SF2">
    <property type="entry name" value="CELLOBIONIC ACID PHOSPHORYLASE"/>
    <property type="match status" value="1"/>
</dbReference>
<dbReference type="InterPro" id="IPR052047">
    <property type="entry name" value="GH94_Enzymes"/>
</dbReference>
<dbReference type="RefSeq" id="WP_154429321.1">
    <property type="nucleotide sequence ID" value="NZ_VUNI01000005.1"/>
</dbReference>
<comment type="caution">
    <text evidence="5">The sequence shown here is derived from an EMBL/GenBank/DDBJ whole genome shotgun (WGS) entry which is preliminary data.</text>
</comment>
<dbReference type="InterPro" id="IPR008928">
    <property type="entry name" value="6-hairpin_glycosidase_sf"/>
</dbReference>
<accession>A0A6L5YPS1</accession>
<dbReference type="Gene3D" id="1.20.890.20">
    <property type="entry name" value="mpn423 like domain"/>
    <property type="match status" value="1"/>
</dbReference>
<dbReference type="AlphaFoldDB" id="A0A6L5YPS1"/>
<dbReference type="SMART" id="SM01068">
    <property type="entry name" value="CBM_X"/>
    <property type="match status" value="1"/>
</dbReference>
<dbReference type="InterPro" id="IPR037018">
    <property type="entry name" value="GH65_N"/>
</dbReference>
<keyword evidence="1" id="KW-0328">Glycosyltransferase</keyword>
<proteinExistence type="predicted"/>
<evidence type="ECO:0000256" key="2">
    <source>
        <dbReference type="ARBA" id="ARBA00022679"/>
    </source>
</evidence>
<sequence>MKFGHFDDAQKEYVITSPRTPLPWINYLGCENFFSLVSNTCGGYSFYKDAKLLRLTRYRYNNVPLDSNGHYYYIKDGGTVWNPGWMPTKTELDSYECRHGMGYSVFKGSKNGLTAELTDFVPMGSTCEINKLTLKNTTTDTKEFSVFSYVEFCLWNAMDDMTNFQRNFSTGEVEIHADGSQLFHKTEYRERRNHYAVYAVNAPVAGFDTDRDSFLGAYGENSAPAVVTNGESKNSVASGWSPIGSHHLKVTLAPGEEKTYIFVLGYVENPVAEKWIGRPEDGVINRAPADALLAKFDTTEKVDAALADLKAYWNNLLGHFTISSSEEKLDRMVNIWHQYQCMVTFNMSRSASYFESGIGRGMGFRDSCQDLLGFVHLIPDRARERILDIAATQFEDGSAYHQYQPLTKKGNADIGSGFNDDPLWLIAGAAAYIKETGDYSILDEMTPYDSDPSKATDFMEHLRRSFNYTVKHLGPHGLPQIGRADWNDCLNLNCFSEEPGESFQTFGPSEGPNAESVFIAGMFVKYGKDYVEICKHRGLDAEAKEAEEAIHKMEATVLDAGWDGEWFLRAYDHYKNKVGSKECEEGKIFIEPQGFCVIAEIGLKEGNCLKAMQSVEKYLDTKYGIVLLQPAYHRYHVELGEISSYPPGYKENAGIFCHNNPWISIAETVVGRGNRAWQVYTRTCPAYIEDISEIHRTEPYVYSQMIAGKDAPNFGEAKNSWLTGTAAWTFLDVSQYILGIRPDYDGLVIDPCIPSHMDGFTAKREFRGVTYHITVKNPSHVEKGVAKTIVDGKEIAGNMIPAADVTGSDVNVEVIMG</sequence>
<dbReference type="Gene3D" id="2.60.420.10">
    <property type="entry name" value="Maltose phosphorylase, domain 3"/>
    <property type="match status" value="1"/>
</dbReference>
<evidence type="ECO:0000313" key="6">
    <source>
        <dbReference type="Proteomes" id="UP000474024"/>
    </source>
</evidence>
<feature type="domain" description="Glycosyl hydrolase 94 supersandwich" evidence="3">
    <location>
        <begin position="11"/>
        <end position="276"/>
    </location>
</feature>
<dbReference type="InterPro" id="IPR012341">
    <property type="entry name" value="6hp_glycosidase-like_sf"/>
</dbReference>
<evidence type="ECO:0000313" key="5">
    <source>
        <dbReference type="EMBL" id="MST74355.1"/>
    </source>
</evidence>
<dbReference type="GO" id="GO:0016757">
    <property type="term" value="F:glycosyltransferase activity"/>
    <property type="evidence" value="ECO:0007669"/>
    <property type="project" value="UniProtKB-KW"/>
</dbReference>
<dbReference type="InterPro" id="IPR037825">
    <property type="entry name" value="GH94N_CBP"/>
</dbReference>
<dbReference type="Gene3D" id="1.50.10.10">
    <property type="match status" value="1"/>
</dbReference>
<organism evidence="5 6">
    <name type="scientific">Roseburia porci</name>
    <dbReference type="NCBI Taxonomy" id="2605790"/>
    <lineage>
        <taxon>Bacteria</taxon>
        <taxon>Bacillati</taxon>
        <taxon>Bacillota</taxon>
        <taxon>Clostridia</taxon>
        <taxon>Lachnospirales</taxon>
        <taxon>Lachnospiraceae</taxon>
        <taxon>Roseburia</taxon>
    </lineage>
</organism>
<evidence type="ECO:0000259" key="4">
    <source>
        <dbReference type="Pfam" id="PF17167"/>
    </source>
</evidence>